<gene>
    <name evidence="2" type="ORF">K435DRAFT_885425</name>
</gene>
<dbReference type="PANTHER" id="PTHR45759">
    <property type="entry name" value="NUCLEOLAR GTP-BINDING PROTEIN 1"/>
    <property type="match status" value="1"/>
</dbReference>
<dbReference type="InterPro" id="IPR027417">
    <property type="entry name" value="P-loop_NTPase"/>
</dbReference>
<dbReference type="AlphaFoldDB" id="A0A4S8M8I8"/>
<dbReference type="SUPFAM" id="SSF52540">
    <property type="entry name" value="P-loop containing nucleoside triphosphate hydrolases"/>
    <property type="match status" value="1"/>
</dbReference>
<dbReference type="Gene3D" id="1.20.120.1190">
    <property type="match status" value="1"/>
</dbReference>
<organism evidence="2 3">
    <name type="scientific">Dendrothele bispora (strain CBS 962.96)</name>
    <dbReference type="NCBI Taxonomy" id="1314807"/>
    <lineage>
        <taxon>Eukaryota</taxon>
        <taxon>Fungi</taxon>
        <taxon>Dikarya</taxon>
        <taxon>Basidiomycota</taxon>
        <taxon>Agaricomycotina</taxon>
        <taxon>Agaricomycetes</taxon>
        <taxon>Agaricomycetidae</taxon>
        <taxon>Agaricales</taxon>
        <taxon>Agaricales incertae sedis</taxon>
        <taxon>Dendrothele</taxon>
    </lineage>
</organism>
<feature type="domain" description="NOG1 N-terminal helical" evidence="1">
    <location>
        <begin position="1"/>
        <end position="83"/>
    </location>
</feature>
<evidence type="ECO:0000259" key="1">
    <source>
        <dbReference type="Pfam" id="PF17835"/>
    </source>
</evidence>
<dbReference type="InterPro" id="IPR041623">
    <property type="entry name" value="NOG1_N"/>
</dbReference>
<dbReference type="Proteomes" id="UP000297245">
    <property type="component" value="Unassembled WGS sequence"/>
</dbReference>
<evidence type="ECO:0000313" key="3">
    <source>
        <dbReference type="Proteomes" id="UP000297245"/>
    </source>
</evidence>
<dbReference type="EMBL" id="ML179141">
    <property type="protein sequence ID" value="THU98163.1"/>
    <property type="molecule type" value="Genomic_DNA"/>
</dbReference>
<accession>A0A4S8M8I8</accession>
<dbReference type="Gene3D" id="3.40.50.300">
    <property type="entry name" value="P-loop containing nucleotide triphosphate hydrolases"/>
    <property type="match status" value="1"/>
</dbReference>
<evidence type="ECO:0000313" key="2">
    <source>
        <dbReference type="EMBL" id="THU98163.1"/>
    </source>
</evidence>
<name>A0A4S8M8I8_DENBC</name>
<dbReference type="GO" id="GO:0005525">
    <property type="term" value="F:GTP binding"/>
    <property type="evidence" value="ECO:0007669"/>
    <property type="project" value="InterPro"/>
</dbReference>
<protein>
    <recommendedName>
        <fullName evidence="1">NOG1 N-terminal helical domain-containing protein</fullName>
    </recommendedName>
</protein>
<sequence>MNVLYDKNHHKLPPGQLRTVRHLIDQIAEAYLHLLEFVNSLSRCKQLKRAALGRMATIMQRQKDLRLIAYLEQVRQQIFRLPANVGKSSFINSVTRADFNVQHYAFTTKNRFVEQVPEITGYQFAGDF</sequence>
<proteinExistence type="predicted"/>
<keyword evidence="3" id="KW-1185">Reference proteome</keyword>
<dbReference type="Pfam" id="PF17835">
    <property type="entry name" value="NOG1_N"/>
    <property type="match status" value="1"/>
</dbReference>
<dbReference type="OrthoDB" id="415015at2759"/>
<reference evidence="2 3" key="1">
    <citation type="journal article" date="2019" name="Nat. Ecol. Evol.">
        <title>Megaphylogeny resolves global patterns of mushroom evolution.</title>
        <authorList>
            <person name="Varga T."/>
            <person name="Krizsan K."/>
            <person name="Foldi C."/>
            <person name="Dima B."/>
            <person name="Sanchez-Garcia M."/>
            <person name="Sanchez-Ramirez S."/>
            <person name="Szollosi G.J."/>
            <person name="Szarkandi J.G."/>
            <person name="Papp V."/>
            <person name="Albert L."/>
            <person name="Andreopoulos W."/>
            <person name="Angelini C."/>
            <person name="Antonin V."/>
            <person name="Barry K.W."/>
            <person name="Bougher N.L."/>
            <person name="Buchanan P."/>
            <person name="Buyck B."/>
            <person name="Bense V."/>
            <person name="Catcheside P."/>
            <person name="Chovatia M."/>
            <person name="Cooper J."/>
            <person name="Damon W."/>
            <person name="Desjardin D."/>
            <person name="Finy P."/>
            <person name="Geml J."/>
            <person name="Haridas S."/>
            <person name="Hughes K."/>
            <person name="Justo A."/>
            <person name="Karasinski D."/>
            <person name="Kautmanova I."/>
            <person name="Kiss B."/>
            <person name="Kocsube S."/>
            <person name="Kotiranta H."/>
            <person name="LaButti K.M."/>
            <person name="Lechner B.E."/>
            <person name="Liimatainen K."/>
            <person name="Lipzen A."/>
            <person name="Lukacs Z."/>
            <person name="Mihaltcheva S."/>
            <person name="Morgado L.N."/>
            <person name="Niskanen T."/>
            <person name="Noordeloos M.E."/>
            <person name="Ohm R.A."/>
            <person name="Ortiz-Santana B."/>
            <person name="Ovrebo C."/>
            <person name="Racz N."/>
            <person name="Riley R."/>
            <person name="Savchenko A."/>
            <person name="Shiryaev A."/>
            <person name="Soop K."/>
            <person name="Spirin V."/>
            <person name="Szebenyi C."/>
            <person name="Tomsovsky M."/>
            <person name="Tulloss R.E."/>
            <person name="Uehling J."/>
            <person name="Grigoriev I.V."/>
            <person name="Vagvolgyi C."/>
            <person name="Papp T."/>
            <person name="Martin F.M."/>
            <person name="Miettinen O."/>
            <person name="Hibbett D.S."/>
            <person name="Nagy L.G."/>
        </authorList>
    </citation>
    <scope>NUCLEOTIDE SEQUENCE [LARGE SCALE GENOMIC DNA]</scope>
    <source>
        <strain evidence="2 3">CBS 962.96</strain>
    </source>
</reference>